<feature type="region of interest" description="Disordered" evidence="1">
    <location>
        <begin position="1"/>
        <end position="25"/>
    </location>
</feature>
<feature type="non-terminal residue" evidence="2">
    <location>
        <position position="82"/>
    </location>
</feature>
<name>A0A938BLW3_9BACT</name>
<protein>
    <submittedName>
        <fullName evidence="2">Uncharacterized protein</fullName>
    </submittedName>
</protein>
<evidence type="ECO:0000313" key="2">
    <source>
        <dbReference type="EMBL" id="MBM3275721.1"/>
    </source>
</evidence>
<evidence type="ECO:0000313" key="3">
    <source>
        <dbReference type="Proteomes" id="UP000703893"/>
    </source>
</evidence>
<feature type="compositionally biased region" description="Basic and acidic residues" evidence="1">
    <location>
        <begin position="1"/>
        <end position="10"/>
    </location>
</feature>
<evidence type="ECO:0000256" key="1">
    <source>
        <dbReference type="SAM" id="MobiDB-lite"/>
    </source>
</evidence>
<dbReference type="Proteomes" id="UP000703893">
    <property type="component" value="Unassembled WGS sequence"/>
</dbReference>
<organism evidence="2 3">
    <name type="scientific">Candidatus Tanganyikabacteria bacterium</name>
    <dbReference type="NCBI Taxonomy" id="2961651"/>
    <lineage>
        <taxon>Bacteria</taxon>
        <taxon>Bacillati</taxon>
        <taxon>Candidatus Sericytochromatia</taxon>
        <taxon>Candidatus Tanganyikabacteria</taxon>
    </lineage>
</organism>
<dbReference type="AlphaFoldDB" id="A0A938BLW3"/>
<sequence>MIRPNLDRRMANVAARPAGDPRGTTLLETGVVPHALGIERDGASVWETARGTRPLPGSGSRTQPLGDTYGRGARTSVLPMGR</sequence>
<dbReference type="EMBL" id="VGJX01000693">
    <property type="protein sequence ID" value="MBM3275721.1"/>
    <property type="molecule type" value="Genomic_DNA"/>
</dbReference>
<accession>A0A938BLW3</accession>
<feature type="region of interest" description="Disordered" evidence="1">
    <location>
        <begin position="43"/>
        <end position="82"/>
    </location>
</feature>
<reference evidence="2 3" key="1">
    <citation type="submission" date="2019-03" db="EMBL/GenBank/DDBJ databases">
        <title>Lake Tanganyika Metagenome-Assembled Genomes (MAGs).</title>
        <authorList>
            <person name="Tran P."/>
        </authorList>
    </citation>
    <scope>NUCLEOTIDE SEQUENCE [LARGE SCALE GENOMIC DNA]</scope>
    <source>
        <strain evidence="2">K_DeepCast_65m_m2_236</strain>
    </source>
</reference>
<proteinExistence type="predicted"/>
<gene>
    <name evidence="2" type="ORF">FJZ00_11250</name>
</gene>
<comment type="caution">
    <text evidence="2">The sequence shown here is derived from an EMBL/GenBank/DDBJ whole genome shotgun (WGS) entry which is preliminary data.</text>
</comment>